<dbReference type="AlphaFoldDB" id="A0A7T8QVQ1"/>
<evidence type="ECO:0000313" key="2">
    <source>
        <dbReference type="EMBL" id="QQP56797.1"/>
    </source>
</evidence>
<sequence>SQNGSGMSKRTSAKKFVALLQKQSSFQRKSLFSVDEMKSLALKNGISTDKFYDFLGSLNTQGYLLQRIPRPTNYSPRTIETFLVILCLSLTLKINV</sequence>
<keyword evidence="3" id="KW-1185">Reference proteome</keyword>
<evidence type="ECO:0000313" key="3">
    <source>
        <dbReference type="Proteomes" id="UP000595437"/>
    </source>
</evidence>
<evidence type="ECO:0000259" key="1">
    <source>
        <dbReference type="Pfam" id="PF25051"/>
    </source>
</evidence>
<proteinExistence type="predicted"/>
<reference evidence="3" key="1">
    <citation type="submission" date="2021-01" db="EMBL/GenBank/DDBJ databases">
        <title>Caligus Genome Assembly.</title>
        <authorList>
            <person name="Gallardo-Escarate C."/>
        </authorList>
    </citation>
    <scope>NUCLEOTIDE SEQUENCE [LARGE SCALE GENOMIC DNA]</scope>
</reference>
<feature type="domain" description="MCM8/REC winged helix" evidence="1">
    <location>
        <begin position="1"/>
        <end position="67"/>
    </location>
</feature>
<dbReference type="Proteomes" id="UP000595437">
    <property type="component" value="Chromosome 1"/>
</dbReference>
<dbReference type="Pfam" id="PF25051">
    <property type="entry name" value="WHD_MCM8"/>
    <property type="match status" value="1"/>
</dbReference>
<dbReference type="InterPro" id="IPR056875">
    <property type="entry name" value="MCM8/REC_WHD"/>
</dbReference>
<name>A0A7T8QVQ1_CALRO</name>
<organism evidence="2 3">
    <name type="scientific">Caligus rogercresseyi</name>
    <name type="common">Sea louse</name>
    <dbReference type="NCBI Taxonomy" id="217165"/>
    <lineage>
        <taxon>Eukaryota</taxon>
        <taxon>Metazoa</taxon>
        <taxon>Ecdysozoa</taxon>
        <taxon>Arthropoda</taxon>
        <taxon>Crustacea</taxon>
        <taxon>Multicrustacea</taxon>
        <taxon>Hexanauplia</taxon>
        <taxon>Copepoda</taxon>
        <taxon>Siphonostomatoida</taxon>
        <taxon>Caligidae</taxon>
        <taxon>Caligus</taxon>
    </lineage>
</organism>
<accession>A0A7T8QVQ1</accession>
<dbReference type="CDD" id="cd22247">
    <property type="entry name" value="MCM8_WHD"/>
    <property type="match status" value="1"/>
</dbReference>
<feature type="non-terminal residue" evidence="2">
    <location>
        <position position="1"/>
    </location>
</feature>
<dbReference type="EMBL" id="CP045890">
    <property type="protein sequence ID" value="QQP56797.1"/>
    <property type="molecule type" value="Genomic_DNA"/>
</dbReference>
<protein>
    <submittedName>
        <fullName evidence="2">Minichromosome maintenance complex component 8</fullName>
    </submittedName>
</protein>
<gene>
    <name evidence="2" type="ORF">FKW44_001581</name>
</gene>